<evidence type="ECO:0000313" key="1">
    <source>
        <dbReference type="EMBL" id="TRZ08995.1"/>
    </source>
</evidence>
<feature type="non-terminal residue" evidence="1">
    <location>
        <position position="1"/>
    </location>
</feature>
<accession>A0A8K1FZM2</accession>
<evidence type="ECO:0000313" key="2">
    <source>
        <dbReference type="Proteomes" id="UP000796761"/>
    </source>
</evidence>
<keyword evidence="2" id="KW-1185">Reference proteome</keyword>
<dbReference type="AlphaFoldDB" id="A0A8K1FZM2"/>
<protein>
    <submittedName>
        <fullName evidence="1">Uncharacterized protein</fullName>
    </submittedName>
</protein>
<feature type="non-terminal residue" evidence="1">
    <location>
        <position position="62"/>
    </location>
</feature>
<proteinExistence type="predicted"/>
<dbReference type="Proteomes" id="UP000796761">
    <property type="component" value="Unassembled WGS sequence"/>
</dbReference>
<organism evidence="1 2">
    <name type="scientific">Zosterops borbonicus</name>
    <dbReference type="NCBI Taxonomy" id="364589"/>
    <lineage>
        <taxon>Eukaryota</taxon>
        <taxon>Metazoa</taxon>
        <taxon>Chordata</taxon>
        <taxon>Craniata</taxon>
        <taxon>Vertebrata</taxon>
        <taxon>Euteleostomi</taxon>
        <taxon>Archelosauria</taxon>
        <taxon>Archosauria</taxon>
        <taxon>Dinosauria</taxon>
        <taxon>Saurischia</taxon>
        <taxon>Theropoda</taxon>
        <taxon>Coelurosauria</taxon>
        <taxon>Aves</taxon>
        <taxon>Neognathae</taxon>
        <taxon>Neoaves</taxon>
        <taxon>Telluraves</taxon>
        <taxon>Australaves</taxon>
        <taxon>Passeriformes</taxon>
        <taxon>Sylvioidea</taxon>
        <taxon>Zosteropidae</taxon>
        <taxon>Zosterops</taxon>
    </lineage>
</organism>
<comment type="caution">
    <text evidence="1">The sequence shown here is derived from an EMBL/GenBank/DDBJ whole genome shotgun (WGS) entry which is preliminary data.</text>
</comment>
<reference evidence="1" key="1">
    <citation type="submission" date="2019-04" db="EMBL/GenBank/DDBJ databases">
        <title>Genome assembly of Zosterops borbonicus 15179.</title>
        <authorList>
            <person name="Leroy T."/>
            <person name="Anselmetti Y."/>
            <person name="Tilak M.-K."/>
            <person name="Nabholz B."/>
        </authorList>
    </citation>
    <scope>NUCLEOTIDE SEQUENCE</scope>
    <source>
        <strain evidence="1">HGM_15179</strain>
        <tissue evidence="1">Muscle</tissue>
    </source>
</reference>
<name>A0A8K1FZM2_9PASS</name>
<dbReference type="EMBL" id="SWJQ01001180">
    <property type="protein sequence ID" value="TRZ08995.1"/>
    <property type="molecule type" value="Genomic_DNA"/>
</dbReference>
<gene>
    <name evidence="1" type="ORF">HGM15179_018112</name>
</gene>
<sequence length="62" mass="6703">AFPQVKTLGKKCCLCCPGRNGVWRWSQLLRACPNPGALAVPKARLDGIGAAWGTERVPCHGW</sequence>